<evidence type="ECO:0000256" key="4">
    <source>
        <dbReference type="ARBA" id="ARBA00022806"/>
    </source>
</evidence>
<feature type="domain" description="Helicase ATP-binding" evidence="8">
    <location>
        <begin position="196"/>
        <end position="400"/>
    </location>
</feature>
<evidence type="ECO:0000256" key="3">
    <source>
        <dbReference type="ARBA" id="ARBA00022801"/>
    </source>
</evidence>
<keyword evidence="2" id="KW-0547">Nucleotide-binding</keyword>
<dbReference type="PATRIC" id="fig|1225176.3.peg.2499"/>
<evidence type="ECO:0000256" key="5">
    <source>
        <dbReference type="ARBA" id="ARBA00022840"/>
    </source>
</evidence>
<dbReference type="SMART" id="SM00382">
    <property type="entry name" value="AAA"/>
    <property type="match status" value="1"/>
</dbReference>
<dbReference type="Gene3D" id="2.40.30.270">
    <property type="match status" value="1"/>
</dbReference>
<protein>
    <submittedName>
        <fullName evidence="9">Putative DNA helicase</fullName>
    </submittedName>
</protein>
<dbReference type="Pfam" id="PF13087">
    <property type="entry name" value="AAA_12"/>
    <property type="match status" value="1"/>
</dbReference>
<accession>K1KY53</accession>
<dbReference type="SMART" id="SM00487">
    <property type="entry name" value="DEXDc"/>
    <property type="match status" value="1"/>
</dbReference>
<dbReference type="RefSeq" id="WP_009185370.1">
    <property type="nucleotide sequence ID" value="NZ_AMGM01000034.1"/>
</dbReference>
<organism evidence="9 10">
    <name type="scientific">Cecembia lonarensis (strain CCUG 58316 / KCTC 22772 / LW9)</name>
    <dbReference type="NCBI Taxonomy" id="1225176"/>
    <lineage>
        <taxon>Bacteria</taxon>
        <taxon>Pseudomonadati</taxon>
        <taxon>Bacteroidota</taxon>
        <taxon>Cytophagia</taxon>
        <taxon>Cytophagales</taxon>
        <taxon>Cyclobacteriaceae</taxon>
        <taxon>Cecembia</taxon>
    </lineage>
</organism>
<feature type="coiled-coil region" evidence="6">
    <location>
        <begin position="294"/>
        <end position="350"/>
    </location>
</feature>
<comment type="caution">
    <text evidence="9">The sequence shown here is derived from an EMBL/GenBank/DDBJ whole genome shotgun (WGS) entry which is preliminary data.</text>
</comment>
<evidence type="ECO:0000256" key="2">
    <source>
        <dbReference type="ARBA" id="ARBA00022741"/>
    </source>
</evidence>
<dbReference type="InterPro" id="IPR050534">
    <property type="entry name" value="Coronavir_polyprotein_1ab"/>
</dbReference>
<name>K1KY53_CECL9</name>
<evidence type="ECO:0000313" key="10">
    <source>
        <dbReference type="Proteomes" id="UP000004478"/>
    </source>
</evidence>
<keyword evidence="4 9" id="KW-0347">Helicase</keyword>
<dbReference type="AlphaFoldDB" id="K1KY53"/>
<evidence type="ECO:0000256" key="1">
    <source>
        <dbReference type="ARBA" id="ARBA00007913"/>
    </source>
</evidence>
<keyword evidence="6" id="KW-0175">Coiled coil</keyword>
<dbReference type="InterPro" id="IPR041677">
    <property type="entry name" value="DNA2/NAM7_AAA_11"/>
</dbReference>
<dbReference type="GO" id="GO:0005524">
    <property type="term" value="F:ATP binding"/>
    <property type="evidence" value="ECO:0007669"/>
    <property type="project" value="UniProtKB-KW"/>
</dbReference>
<gene>
    <name evidence="9" type="ORF">B879_02341</name>
</gene>
<keyword evidence="10" id="KW-1185">Reference proteome</keyword>
<dbReference type="PANTHER" id="PTHR43788">
    <property type="entry name" value="DNA2/NAM7 HELICASE FAMILY MEMBER"/>
    <property type="match status" value="1"/>
</dbReference>
<dbReference type="Pfam" id="PF13086">
    <property type="entry name" value="AAA_11"/>
    <property type="match status" value="1"/>
</dbReference>
<dbReference type="EMBL" id="AMGM01000034">
    <property type="protein sequence ID" value="EKB49075.1"/>
    <property type="molecule type" value="Genomic_DNA"/>
</dbReference>
<keyword evidence="3" id="KW-0378">Hydrolase</keyword>
<dbReference type="InterPro" id="IPR041679">
    <property type="entry name" value="DNA2/NAM7-like_C"/>
</dbReference>
<dbReference type="InterPro" id="IPR047187">
    <property type="entry name" value="SF1_C_Upf1"/>
</dbReference>
<comment type="similarity">
    <text evidence="1">Belongs to the DNA2/NAM7 helicase family.</text>
</comment>
<dbReference type="GO" id="GO:0016787">
    <property type="term" value="F:hydrolase activity"/>
    <property type="evidence" value="ECO:0007669"/>
    <property type="project" value="UniProtKB-KW"/>
</dbReference>
<evidence type="ECO:0000259" key="7">
    <source>
        <dbReference type="SMART" id="SM00382"/>
    </source>
</evidence>
<dbReference type="GO" id="GO:0005694">
    <property type="term" value="C:chromosome"/>
    <property type="evidence" value="ECO:0007669"/>
    <property type="project" value="UniProtKB-ARBA"/>
</dbReference>
<keyword evidence="5" id="KW-0067">ATP-binding</keyword>
<dbReference type="FunFam" id="3.40.50.300:FF:000326">
    <property type="entry name" value="P-loop containing nucleoside triphosphate hydrolase"/>
    <property type="match status" value="1"/>
</dbReference>
<dbReference type="PANTHER" id="PTHR43788:SF8">
    <property type="entry name" value="DNA-BINDING PROTEIN SMUBP-2"/>
    <property type="match status" value="1"/>
</dbReference>
<dbReference type="InterPro" id="IPR027417">
    <property type="entry name" value="P-loop_NTPase"/>
</dbReference>
<dbReference type="Proteomes" id="UP000004478">
    <property type="component" value="Unassembled WGS sequence"/>
</dbReference>
<dbReference type="SUPFAM" id="SSF52540">
    <property type="entry name" value="P-loop containing nucleoside triphosphate hydrolases"/>
    <property type="match status" value="1"/>
</dbReference>
<dbReference type="Gene3D" id="3.40.50.300">
    <property type="entry name" value="P-loop containing nucleotide triphosphate hydrolases"/>
    <property type="match status" value="2"/>
</dbReference>
<evidence type="ECO:0000259" key="8">
    <source>
        <dbReference type="SMART" id="SM00487"/>
    </source>
</evidence>
<dbReference type="InterPro" id="IPR014001">
    <property type="entry name" value="Helicase_ATP-bd"/>
</dbReference>
<proteinExistence type="inferred from homology"/>
<feature type="domain" description="AAA+ ATPase" evidence="7">
    <location>
        <begin position="214"/>
        <end position="629"/>
    </location>
</feature>
<dbReference type="CDD" id="cd18808">
    <property type="entry name" value="SF1_C_Upf1"/>
    <property type="match status" value="1"/>
</dbReference>
<dbReference type="GO" id="GO:0043139">
    <property type="term" value="F:5'-3' DNA helicase activity"/>
    <property type="evidence" value="ECO:0007669"/>
    <property type="project" value="TreeGrafter"/>
</dbReference>
<evidence type="ECO:0000313" key="9">
    <source>
        <dbReference type="EMBL" id="EKB49075.1"/>
    </source>
</evidence>
<dbReference type="InterPro" id="IPR003593">
    <property type="entry name" value="AAA+_ATPase"/>
</dbReference>
<evidence type="ECO:0000256" key="6">
    <source>
        <dbReference type="SAM" id="Coils"/>
    </source>
</evidence>
<reference evidence="9 10" key="1">
    <citation type="journal article" date="2012" name="J. Bacteriol.">
        <title>Draft Genome Sequence of Cecembia lonarensis Strain LW9T, Isolated from Lonar Lake, a Haloalkaline Lake in India.</title>
        <authorList>
            <person name="Shivaji S."/>
            <person name="Ara S."/>
            <person name="Singh A."/>
            <person name="Pinnaka A.K."/>
        </authorList>
    </citation>
    <scope>NUCLEOTIDE SEQUENCE [LARGE SCALE GENOMIC DNA]</scope>
    <source>
        <strain evidence="9 10">LW9</strain>
    </source>
</reference>
<sequence length="659" mass="74602">MIKGESLNLNFALNLTKDAKYHRGIKKIFETFEAGVGRRPSTVQKKFLYTSIADKKEEGICWYPVQLRKSKLGYGERWIVDLERLDTNQSHLFQSGKSVSIFSNLQQHISPDLRINGVINQIKKDVMIVTLQVEELPEWLHKGKVGIDLLFDEASYREMESALKAVIKAENSRLGELKNILLGQKEPNFEGVSHLIPVDLNPSQQAALQLVSAAKDVAIIHGPPGTGKTTTLVQAVIGSLQQHAQVLVCAPSNAAVDLLVEKIREKGISTLRIGHPARVEDHILSQTLDAKITLHDSYKDLKKLKKKADEYRKLGQKYKRSFGSEERMQRKRLFDEANRLKDEAEHLEEYIMYDVFQQTQVFASTLVGASNSVLKGMKFPIVFIDEAAQGLEAASWIPIQKALKVVMAGDHCQLPPTIKSYEAAKAGLSETLFEKVTKRQPQVTKMLQLQYRMPELIMGFSNKIFYQNELGAAKNTESHFLSEGEPVLEFIDTAGSGFVEAIEEESLSTFNQEEARFALQYLEDLLKRTGIAKIKEKRWTIGLIAPYRAQVRKFNELLFESYAFPNLRSFPELLTIDSIDGFQGQERDIILISLVRSNAKGEIGFLADTRRMNVALTRAKRKLVVIGDSATLSHHSFYNAFFDYVEENNCYKSVYEYLI</sequence>